<gene>
    <name evidence="1" type="ORF">AA12717_2762</name>
</gene>
<dbReference type="CDD" id="cd10451">
    <property type="entry name" value="GIY-YIG_LuxR_like"/>
    <property type="match status" value="1"/>
</dbReference>
<evidence type="ECO:0000313" key="1">
    <source>
        <dbReference type="EMBL" id="GBQ27722.1"/>
    </source>
</evidence>
<organism evidence="1 2">
    <name type="scientific">Gluconacetobacter sacchari DSM 12717</name>
    <dbReference type="NCBI Taxonomy" id="1307940"/>
    <lineage>
        <taxon>Bacteria</taxon>
        <taxon>Pseudomonadati</taxon>
        <taxon>Pseudomonadota</taxon>
        <taxon>Alphaproteobacteria</taxon>
        <taxon>Acetobacterales</taxon>
        <taxon>Acetobacteraceae</taxon>
        <taxon>Gluconacetobacter</taxon>
    </lineage>
</organism>
<reference evidence="1" key="1">
    <citation type="submission" date="2013-04" db="EMBL/GenBank/DDBJ databases">
        <title>The genome sequencing project of 58 acetic acid bacteria.</title>
        <authorList>
            <person name="Okamoto-Kainuma A."/>
            <person name="Ishikawa M."/>
            <person name="Umino S."/>
            <person name="Koizumi Y."/>
            <person name="Shiwa Y."/>
            <person name="Yoshikawa H."/>
            <person name="Matsutani M."/>
            <person name="Matsushita K."/>
        </authorList>
    </citation>
    <scope>NUCLEOTIDE SEQUENCE</scope>
    <source>
        <strain evidence="1">DSM 12717</strain>
    </source>
</reference>
<protein>
    <recommendedName>
        <fullName evidence="3">GIY-YIG nuclease family protein</fullName>
    </recommendedName>
</protein>
<dbReference type="Proteomes" id="UP001060895">
    <property type="component" value="Unassembled WGS sequence"/>
</dbReference>
<accession>A0ABQ0P9I1</accession>
<sequence length="117" mass="13693">MVEKARMQRDERKVAIVAYKERRIESGVYAVRCMASGETWVGGAPDLRTIQNRIWFTLRHRSHPTPSLQQAWHLHGADGLCFEVIERLKDDESPADRDRALKDLVVRWADRLRARRI</sequence>
<keyword evidence="2" id="KW-1185">Reference proteome</keyword>
<name>A0ABQ0P9I1_9PROT</name>
<evidence type="ECO:0008006" key="3">
    <source>
        <dbReference type="Google" id="ProtNLM"/>
    </source>
</evidence>
<dbReference type="Gene3D" id="3.40.1440.10">
    <property type="entry name" value="GIY-YIG endonuclease"/>
    <property type="match status" value="1"/>
</dbReference>
<evidence type="ECO:0000313" key="2">
    <source>
        <dbReference type="Proteomes" id="UP001060895"/>
    </source>
</evidence>
<dbReference type="InterPro" id="IPR035901">
    <property type="entry name" value="GIY-YIG_endonuc_sf"/>
</dbReference>
<comment type="caution">
    <text evidence="1">The sequence shown here is derived from an EMBL/GenBank/DDBJ whole genome shotgun (WGS) entry which is preliminary data.</text>
</comment>
<proteinExistence type="predicted"/>
<dbReference type="SUPFAM" id="SSF82771">
    <property type="entry name" value="GIY-YIG endonuclease"/>
    <property type="match status" value="1"/>
</dbReference>
<dbReference type="EMBL" id="BAQP01000218">
    <property type="protein sequence ID" value="GBQ27722.1"/>
    <property type="molecule type" value="Genomic_DNA"/>
</dbReference>